<dbReference type="Proteomes" id="UP001412239">
    <property type="component" value="Unassembled WGS sequence"/>
</dbReference>
<dbReference type="AlphaFoldDB" id="A0A292PKT5"/>
<gene>
    <name evidence="4" type="ORF">GSTUAT00008822001</name>
</gene>
<reference evidence="4" key="1">
    <citation type="submission" date="2015-10" db="EMBL/GenBank/DDBJ databases">
        <authorList>
            <person name="Regsiter A."/>
            <person name="william w."/>
        </authorList>
    </citation>
    <scope>NUCLEOTIDE SEQUENCE</scope>
    <source>
        <strain evidence="4">Montdore</strain>
    </source>
</reference>
<dbReference type="PROSITE" id="PS51925">
    <property type="entry name" value="SWIB_MDM2"/>
    <property type="match status" value="1"/>
</dbReference>
<dbReference type="PANTHER" id="PTHR13844">
    <property type="entry name" value="SWI/SNF-RELATED MATRIX-ASSOCIATED ACTIN-DEPENDENT REGULATOR OF CHROMATIN SUBFAMILY D"/>
    <property type="match status" value="1"/>
</dbReference>
<proteinExistence type="predicted"/>
<dbReference type="InterPro" id="IPR014876">
    <property type="entry name" value="DEK_C"/>
</dbReference>
<feature type="compositionally biased region" description="Acidic residues" evidence="1">
    <location>
        <begin position="79"/>
        <end position="90"/>
    </location>
</feature>
<evidence type="ECO:0000313" key="4">
    <source>
        <dbReference type="EMBL" id="CUS07107.1"/>
    </source>
</evidence>
<dbReference type="SMART" id="SM00151">
    <property type="entry name" value="SWIB"/>
    <property type="match status" value="1"/>
</dbReference>
<protein>
    <submittedName>
        <fullName evidence="4">Uncharacterized protein</fullName>
    </submittedName>
</protein>
<dbReference type="SUPFAM" id="SSF109715">
    <property type="entry name" value="DEK C-terminal domain"/>
    <property type="match status" value="1"/>
</dbReference>
<keyword evidence="5" id="KW-1185">Reference proteome</keyword>
<accession>A0A292PKT5</accession>
<feature type="region of interest" description="Disordered" evidence="1">
    <location>
        <begin position="139"/>
        <end position="197"/>
    </location>
</feature>
<evidence type="ECO:0000313" key="5">
    <source>
        <dbReference type="Proteomes" id="UP001412239"/>
    </source>
</evidence>
<sequence length="275" mass="30962">MASSALSDEDVSTFIPIIDAILFDSDLTTVSVKKVRNGLQTKVGYDVTFQKKQIDLLIADRFENVLAQREFDNGVKQEEDAEGEGEDEYEQEVKEEVSEDSFSTAGDFGNAVKHEYSVTPSKRSKSVVDEDARLAAELHAQWNSGRPSRSTKKKPVKPAPKVRKSKKSDVKVNSDGSGGERPTKKKRKANPNSPFMAPLILSEPLSSLLGETMLSRPETVKRIWAYVKERNLQDPEDKRYIICDDSMKPIFGNKIHMFTMNKVLAQNMYKPEEKI</sequence>
<evidence type="ECO:0000256" key="1">
    <source>
        <dbReference type="SAM" id="MobiDB-lite"/>
    </source>
</evidence>
<dbReference type="InterPro" id="IPR036885">
    <property type="entry name" value="SWIB_MDM2_dom_sf"/>
</dbReference>
<feature type="domain" description="DEK-C" evidence="3">
    <location>
        <begin position="8"/>
        <end position="63"/>
    </location>
</feature>
<dbReference type="PROSITE" id="PS51998">
    <property type="entry name" value="DEK_C"/>
    <property type="match status" value="1"/>
</dbReference>
<organism evidence="4 5">
    <name type="scientific">Tuber aestivum</name>
    <name type="common">summer truffle</name>
    <dbReference type="NCBI Taxonomy" id="59557"/>
    <lineage>
        <taxon>Eukaryota</taxon>
        <taxon>Fungi</taxon>
        <taxon>Dikarya</taxon>
        <taxon>Ascomycota</taxon>
        <taxon>Pezizomycotina</taxon>
        <taxon>Pezizomycetes</taxon>
        <taxon>Pezizales</taxon>
        <taxon>Tuberaceae</taxon>
        <taxon>Tuber</taxon>
    </lineage>
</organism>
<dbReference type="CDD" id="cd10567">
    <property type="entry name" value="SWIB-MDM2_like"/>
    <property type="match status" value="1"/>
</dbReference>
<dbReference type="InterPro" id="IPR003121">
    <property type="entry name" value="SWIB_MDM2_domain"/>
</dbReference>
<evidence type="ECO:0000259" key="3">
    <source>
        <dbReference type="PROSITE" id="PS51998"/>
    </source>
</evidence>
<dbReference type="EMBL" id="LN891252">
    <property type="protein sequence ID" value="CUS07107.1"/>
    <property type="molecule type" value="Genomic_DNA"/>
</dbReference>
<feature type="compositionally biased region" description="Basic residues" evidence="1">
    <location>
        <begin position="149"/>
        <end position="166"/>
    </location>
</feature>
<dbReference type="Pfam" id="PF02201">
    <property type="entry name" value="SWIB"/>
    <property type="match status" value="1"/>
</dbReference>
<dbReference type="SUPFAM" id="SSF47592">
    <property type="entry name" value="SWIB/MDM2 domain"/>
    <property type="match status" value="1"/>
</dbReference>
<feature type="domain" description="DM2" evidence="2">
    <location>
        <begin position="194"/>
        <end position="270"/>
    </location>
</feature>
<dbReference type="Pfam" id="PF08766">
    <property type="entry name" value="DEK_C"/>
    <property type="match status" value="1"/>
</dbReference>
<dbReference type="Gene3D" id="1.10.245.10">
    <property type="entry name" value="SWIB/MDM2 domain"/>
    <property type="match status" value="1"/>
</dbReference>
<name>A0A292PKT5_9PEZI</name>
<dbReference type="InterPro" id="IPR019835">
    <property type="entry name" value="SWIB_domain"/>
</dbReference>
<feature type="region of interest" description="Disordered" evidence="1">
    <location>
        <begin position="73"/>
        <end position="107"/>
    </location>
</feature>
<evidence type="ECO:0000259" key="2">
    <source>
        <dbReference type="PROSITE" id="PS51925"/>
    </source>
</evidence>